<gene>
    <name evidence="2" type="ORF">B843_01760</name>
</gene>
<keyword evidence="1" id="KW-0812">Transmembrane</keyword>
<accession>W5XYH4</accession>
<proteinExistence type="predicted"/>
<dbReference type="RefSeq" id="WP_025251810.1">
    <property type="nucleotide sequence ID" value="NZ_CP004353.1"/>
</dbReference>
<evidence type="ECO:0000313" key="3">
    <source>
        <dbReference type="Proteomes" id="UP000019222"/>
    </source>
</evidence>
<sequence length="114" mass="12281">MSQSNVSTTEGYPVFADRPHYIDGYDPSSLYAPHSSLQRTSTWVGMGLVLTSLAGFGILIFGFAAGGFGSQEHWATFATIGALIAAACLVGGFGLITYGRRFYRQYRAETGRVN</sequence>
<feature type="transmembrane region" description="Helical" evidence="1">
    <location>
        <begin position="74"/>
        <end position="98"/>
    </location>
</feature>
<reference evidence="2 3" key="1">
    <citation type="submission" date="2013-02" db="EMBL/GenBank/DDBJ databases">
        <title>The complete genome sequence of Corynebacterium vitaeruminis DSM 20294.</title>
        <authorList>
            <person name="Ruckert C."/>
            <person name="Albersmeier A."/>
            <person name="Kalinowski J."/>
        </authorList>
    </citation>
    <scope>NUCLEOTIDE SEQUENCE [LARGE SCALE GENOMIC DNA]</scope>
    <source>
        <strain evidence="3">ATCC 10234</strain>
    </source>
</reference>
<dbReference type="KEGG" id="cvt:B843_01760"/>
<organism evidence="2 3">
    <name type="scientific">Corynebacterium vitaeruminis DSM 20294</name>
    <dbReference type="NCBI Taxonomy" id="1224164"/>
    <lineage>
        <taxon>Bacteria</taxon>
        <taxon>Bacillati</taxon>
        <taxon>Actinomycetota</taxon>
        <taxon>Actinomycetes</taxon>
        <taxon>Mycobacteriales</taxon>
        <taxon>Corynebacteriaceae</taxon>
        <taxon>Corynebacterium</taxon>
    </lineage>
</organism>
<dbReference type="PATRIC" id="fig|1224164.3.peg.341"/>
<keyword evidence="3" id="KW-1185">Reference proteome</keyword>
<protein>
    <submittedName>
        <fullName evidence="2">Uncharacterized protein</fullName>
    </submittedName>
</protein>
<keyword evidence="1" id="KW-1133">Transmembrane helix</keyword>
<name>W5XYH4_9CORY</name>
<evidence type="ECO:0000313" key="2">
    <source>
        <dbReference type="EMBL" id="AHI21744.1"/>
    </source>
</evidence>
<dbReference type="HOGENOM" id="CLU_157817_0_0_11"/>
<dbReference type="AlphaFoldDB" id="W5XYH4"/>
<keyword evidence="1" id="KW-0472">Membrane</keyword>
<dbReference type="eggNOG" id="ENOG5031I0N">
    <property type="taxonomic scope" value="Bacteria"/>
</dbReference>
<dbReference type="EMBL" id="CP004353">
    <property type="protein sequence ID" value="AHI21744.1"/>
    <property type="molecule type" value="Genomic_DNA"/>
</dbReference>
<dbReference type="STRING" id="1224164.B843_01760"/>
<dbReference type="Proteomes" id="UP000019222">
    <property type="component" value="Chromosome"/>
</dbReference>
<evidence type="ECO:0000256" key="1">
    <source>
        <dbReference type="SAM" id="Phobius"/>
    </source>
</evidence>
<feature type="transmembrane region" description="Helical" evidence="1">
    <location>
        <begin position="43"/>
        <end position="68"/>
    </location>
</feature>